<dbReference type="InterPro" id="IPR050248">
    <property type="entry name" value="Polysacc_deacetylase_ArnD"/>
</dbReference>
<evidence type="ECO:0000256" key="1">
    <source>
        <dbReference type="ARBA" id="ARBA00022723"/>
    </source>
</evidence>
<reference evidence="6 7" key="1">
    <citation type="submission" date="2020-08" db="EMBL/GenBank/DDBJ databases">
        <title>Sequencing the genomes of 1000 actinobacteria strains.</title>
        <authorList>
            <person name="Klenk H.-P."/>
        </authorList>
    </citation>
    <scope>NUCLEOTIDE SEQUENCE [LARGE SCALE GENOMIC DNA]</scope>
    <source>
        <strain evidence="6 7">DSM 43675</strain>
    </source>
</reference>
<dbReference type="RefSeq" id="WP_230299297.1">
    <property type="nucleotide sequence ID" value="NZ_JACHMQ010000001.1"/>
</dbReference>
<keyword evidence="2" id="KW-0378">Hydrolase</keyword>
<feature type="domain" description="NodB homology" evidence="5">
    <location>
        <begin position="61"/>
        <end position="234"/>
    </location>
</feature>
<feature type="signal peptide" evidence="4">
    <location>
        <begin position="1"/>
        <end position="22"/>
    </location>
</feature>
<dbReference type="AlphaFoldDB" id="A0A7X0G7T1"/>
<name>A0A7X0G7T1_9ACTN</name>
<dbReference type="InterPro" id="IPR011330">
    <property type="entry name" value="Glyco_hydro/deAcase_b/a-brl"/>
</dbReference>
<dbReference type="GO" id="GO:0046872">
    <property type="term" value="F:metal ion binding"/>
    <property type="evidence" value="ECO:0007669"/>
    <property type="project" value="UniProtKB-KW"/>
</dbReference>
<feature type="compositionally biased region" description="Low complexity" evidence="3">
    <location>
        <begin position="262"/>
        <end position="276"/>
    </location>
</feature>
<feature type="compositionally biased region" description="Pro residues" evidence="3">
    <location>
        <begin position="306"/>
        <end position="319"/>
    </location>
</feature>
<evidence type="ECO:0000313" key="7">
    <source>
        <dbReference type="Proteomes" id="UP000546324"/>
    </source>
</evidence>
<feature type="chain" id="PRO_5030893309" evidence="4">
    <location>
        <begin position="23"/>
        <end position="335"/>
    </location>
</feature>
<feature type="compositionally biased region" description="Pro residues" evidence="3">
    <location>
        <begin position="326"/>
        <end position="335"/>
    </location>
</feature>
<sequence length="335" mass="34988">MRIRNCAVIGAGILLAAGCSHAERQARTAGEHGVVKGRATATRSPSPTPPPPRKIDCDRVKCVALTFDDGPGPYTARLLDTLKKNGARATFFMLGENVGAHRDLVRRMALEGQEVANHSWSHPDLTTLSSSEVRSQIQRTQKAVKDASGITPTLVRPPYGSTNKRVEHAIGMPLVLWSVDTLDWRYRDVARDTRVGVNEPKSGGIVLFHDIHKPSVDSIPKVVDGLRKRGFTFVTVSELFTGRRLAPGASYNERTAPPVQVTASPPAGGSSTGPPAASKPPTAPAPTGSAPGAPAPDASASRAPVPGSPAPSGPTPSGPAPSGLAPAPPLPVSPR</sequence>
<evidence type="ECO:0000259" key="5">
    <source>
        <dbReference type="PROSITE" id="PS51677"/>
    </source>
</evidence>
<comment type="caution">
    <text evidence="6">The sequence shown here is derived from an EMBL/GenBank/DDBJ whole genome shotgun (WGS) entry which is preliminary data.</text>
</comment>
<organism evidence="6 7">
    <name type="scientific">Actinomadura coerulea</name>
    <dbReference type="NCBI Taxonomy" id="46159"/>
    <lineage>
        <taxon>Bacteria</taxon>
        <taxon>Bacillati</taxon>
        <taxon>Actinomycetota</taxon>
        <taxon>Actinomycetes</taxon>
        <taxon>Streptosporangiales</taxon>
        <taxon>Thermomonosporaceae</taxon>
        <taxon>Actinomadura</taxon>
    </lineage>
</organism>
<dbReference type="PROSITE" id="PS51677">
    <property type="entry name" value="NODB"/>
    <property type="match status" value="1"/>
</dbReference>
<keyword evidence="7" id="KW-1185">Reference proteome</keyword>
<dbReference type="SUPFAM" id="SSF88713">
    <property type="entry name" value="Glycoside hydrolase/deacetylase"/>
    <property type="match status" value="1"/>
</dbReference>
<protein>
    <submittedName>
        <fullName evidence="6">Peptidoglycan/xylan/chitin deacetylase (PgdA/CDA1 family)</fullName>
    </submittedName>
</protein>
<dbReference type="GO" id="GO:0005975">
    <property type="term" value="P:carbohydrate metabolic process"/>
    <property type="evidence" value="ECO:0007669"/>
    <property type="project" value="InterPro"/>
</dbReference>
<dbReference type="CDD" id="cd10954">
    <property type="entry name" value="CE4_CtAXE_like"/>
    <property type="match status" value="1"/>
</dbReference>
<evidence type="ECO:0000256" key="4">
    <source>
        <dbReference type="SAM" id="SignalP"/>
    </source>
</evidence>
<gene>
    <name evidence="6" type="ORF">BKA00_007181</name>
</gene>
<evidence type="ECO:0000313" key="6">
    <source>
        <dbReference type="EMBL" id="MBB6400267.1"/>
    </source>
</evidence>
<keyword evidence="1" id="KW-0479">Metal-binding</keyword>
<dbReference type="Pfam" id="PF01522">
    <property type="entry name" value="Polysacc_deac_1"/>
    <property type="match status" value="1"/>
</dbReference>
<evidence type="ECO:0000256" key="3">
    <source>
        <dbReference type="SAM" id="MobiDB-lite"/>
    </source>
</evidence>
<dbReference type="InterPro" id="IPR002509">
    <property type="entry name" value="NODB_dom"/>
</dbReference>
<accession>A0A7X0G7T1</accession>
<evidence type="ECO:0000256" key="2">
    <source>
        <dbReference type="ARBA" id="ARBA00022801"/>
    </source>
</evidence>
<feature type="region of interest" description="Disordered" evidence="3">
    <location>
        <begin position="28"/>
        <end position="53"/>
    </location>
</feature>
<keyword evidence="4" id="KW-0732">Signal</keyword>
<dbReference type="PANTHER" id="PTHR10587">
    <property type="entry name" value="GLYCOSYL TRANSFERASE-RELATED"/>
    <property type="match status" value="1"/>
</dbReference>
<dbReference type="PROSITE" id="PS51257">
    <property type="entry name" value="PROKAR_LIPOPROTEIN"/>
    <property type="match status" value="1"/>
</dbReference>
<dbReference type="Proteomes" id="UP000546324">
    <property type="component" value="Unassembled WGS sequence"/>
</dbReference>
<dbReference type="EMBL" id="JACHMQ010000001">
    <property type="protein sequence ID" value="MBB6400267.1"/>
    <property type="molecule type" value="Genomic_DNA"/>
</dbReference>
<feature type="compositionally biased region" description="Low complexity" evidence="3">
    <location>
        <begin position="285"/>
        <end position="305"/>
    </location>
</feature>
<dbReference type="Gene3D" id="3.20.20.370">
    <property type="entry name" value="Glycoside hydrolase/deacetylase"/>
    <property type="match status" value="1"/>
</dbReference>
<proteinExistence type="predicted"/>
<dbReference type="GO" id="GO:0016020">
    <property type="term" value="C:membrane"/>
    <property type="evidence" value="ECO:0007669"/>
    <property type="project" value="TreeGrafter"/>
</dbReference>
<dbReference type="PANTHER" id="PTHR10587:SF133">
    <property type="entry name" value="CHITIN DEACETYLASE 1-RELATED"/>
    <property type="match status" value="1"/>
</dbReference>
<feature type="region of interest" description="Disordered" evidence="3">
    <location>
        <begin position="248"/>
        <end position="335"/>
    </location>
</feature>
<dbReference type="GO" id="GO:0016810">
    <property type="term" value="F:hydrolase activity, acting on carbon-nitrogen (but not peptide) bonds"/>
    <property type="evidence" value="ECO:0007669"/>
    <property type="project" value="InterPro"/>
</dbReference>